<dbReference type="GO" id="GO:0006412">
    <property type="term" value="P:translation"/>
    <property type="evidence" value="ECO:0007669"/>
    <property type="project" value="UniProtKB-UniRule"/>
</dbReference>
<comment type="function">
    <text evidence="4">Binds to 23S rRNA.</text>
</comment>
<dbReference type="Gene3D" id="3.30.70.330">
    <property type="match status" value="1"/>
</dbReference>
<geneLocation type="chloroplast" evidence="5"/>
<organism evidence="5">
    <name type="scientific">Colacium vesiculosum</name>
    <dbReference type="NCBI Taxonomy" id="102910"/>
    <lineage>
        <taxon>Eukaryota</taxon>
        <taxon>Discoba</taxon>
        <taxon>Euglenozoa</taxon>
        <taxon>Euglenida</taxon>
        <taxon>Spirocuta</taxon>
        <taxon>Euglenophyceae</taxon>
        <taxon>Euglenales</taxon>
        <taxon>Euglenaceae</taxon>
        <taxon>Colacium</taxon>
    </lineage>
</organism>
<dbReference type="EMBL" id="JN674636">
    <property type="protein sequence ID" value="AEW12918.2"/>
    <property type="molecule type" value="Genomic_DNA"/>
</dbReference>
<dbReference type="GO" id="GO:0003735">
    <property type="term" value="F:structural constituent of ribosome"/>
    <property type="evidence" value="ECO:0007669"/>
    <property type="project" value="InterPro"/>
</dbReference>
<evidence type="ECO:0000256" key="1">
    <source>
        <dbReference type="ARBA" id="ARBA00006700"/>
    </source>
</evidence>
<evidence type="ECO:0000256" key="2">
    <source>
        <dbReference type="ARBA" id="ARBA00022980"/>
    </source>
</evidence>
<dbReference type="Pfam" id="PF00276">
    <property type="entry name" value="Ribosomal_L23"/>
    <property type="match status" value="1"/>
</dbReference>
<evidence type="ECO:0000256" key="3">
    <source>
        <dbReference type="ARBA" id="ARBA00023274"/>
    </source>
</evidence>
<dbReference type="InterPro" id="IPR012678">
    <property type="entry name" value="Ribosomal_uL23/eL15/eS24_sf"/>
</dbReference>
<dbReference type="GO" id="GO:0009507">
    <property type="term" value="C:chloroplast"/>
    <property type="evidence" value="ECO:0007669"/>
    <property type="project" value="UniProtKB-SubCell"/>
</dbReference>
<keyword evidence="4" id="KW-0694">RNA-binding</keyword>
<dbReference type="InterPro" id="IPR013025">
    <property type="entry name" value="Ribosomal_uL23-like"/>
</dbReference>
<dbReference type="HAMAP" id="MF_01369_B">
    <property type="entry name" value="Ribosomal_uL23_B"/>
    <property type="match status" value="1"/>
</dbReference>
<name>I6NJH2_9EUGL</name>
<dbReference type="SUPFAM" id="SSF54189">
    <property type="entry name" value="Ribosomal proteins S24e, L23 and L15e"/>
    <property type="match status" value="1"/>
</dbReference>
<dbReference type="AlphaFoldDB" id="I6NJH2"/>
<evidence type="ECO:0000256" key="4">
    <source>
        <dbReference type="HAMAP-Rule" id="MF_01369"/>
    </source>
</evidence>
<protein>
    <recommendedName>
        <fullName evidence="4">Large ribosomal subunit protein uL23c</fullName>
    </recommendedName>
</protein>
<comment type="similarity">
    <text evidence="1 4">Belongs to the universal ribosomal protein uL23 family.</text>
</comment>
<dbReference type="InterPro" id="IPR012677">
    <property type="entry name" value="Nucleotide-bd_a/b_plait_sf"/>
</dbReference>
<dbReference type="GO" id="GO:0019843">
    <property type="term" value="F:rRNA binding"/>
    <property type="evidence" value="ECO:0007669"/>
    <property type="project" value="UniProtKB-UniRule"/>
</dbReference>
<reference evidence="5" key="1">
    <citation type="journal article" date="2013" name="J. Eukaryot. Microbiol.">
        <title>Tracing patterns of chloroplast evolution in euglenoids: contributions from Colacium vesiculosum and Strombomonas acuminata (Euglenophyta).</title>
        <authorList>
            <person name="Wiegert K.E."/>
            <person name="Bennett M.S."/>
            <person name="Triemer R.E."/>
        </authorList>
    </citation>
    <scope>NUCLEOTIDE SEQUENCE</scope>
</reference>
<accession>I6NJH2</accession>
<keyword evidence="5" id="KW-0150">Chloroplast</keyword>
<gene>
    <name evidence="4 5" type="primary">rpl23</name>
</gene>
<comment type="subunit">
    <text evidence="4">Part of the 50S ribosomal subunit.</text>
</comment>
<keyword evidence="3 4" id="KW-0687">Ribonucleoprotein</keyword>
<dbReference type="GO" id="GO:0005840">
    <property type="term" value="C:ribosome"/>
    <property type="evidence" value="ECO:0007669"/>
    <property type="project" value="UniProtKB-KW"/>
</dbReference>
<dbReference type="GO" id="GO:1990904">
    <property type="term" value="C:ribonucleoprotein complex"/>
    <property type="evidence" value="ECO:0007669"/>
    <property type="project" value="UniProtKB-KW"/>
</dbReference>
<comment type="subcellular location">
    <subcellularLocation>
        <location evidence="4">Plastid</location>
        <location evidence="4">Chloroplast</location>
    </subcellularLocation>
</comment>
<keyword evidence="4" id="KW-0699">rRNA-binding</keyword>
<proteinExistence type="inferred from homology"/>
<evidence type="ECO:0000313" key="5">
    <source>
        <dbReference type="EMBL" id="AEW12918.2"/>
    </source>
</evidence>
<sequence length="89" mass="10439">MIDLIKSQVLSEKSNTLLKYNKYTFNVDIKLSKSNLKNVFEKTFNVKVISINTYILPGKKRRLGKFQGFKNSYKRAFITLLSLKKLLNY</sequence>
<keyword evidence="2 4" id="KW-0689">Ribosomal protein</keyword>
<keyword evidence="5" id="KW-0934">Plastid</keyword>